<dbReference type="OrthoDB" id="9807797at2"/>
<dbReference type="PATRIC" id="fig|1129794.4.peg.469"/>
<feature type="domain" description="PPIase cyclophilin-type" evidence="5">
    <location>
        <begin position="37"/>
        <end position="199"/>
    </location>
</feature>
<dbReference type="HOGENOM" id="CLU_012062_16_9_6"/>
<evidence type="ECO:0000313" key="6">
    <source>
        <dbReference type="EMBL" id="AGH42585.1"/>
    </source>
</evidence>
<accession>K7A5C2</accession>
<dbReference type="PROSITE" id="PS00170">
    <property type="entry name" value="CSA_PPIASE_1"/>
    <property type="match status" value="1"/>
</dbReference>
<feature type="chain" id="PRO_5006527439" description="Peptidyl-prolyl cis-trans isomerase" evidence="4">
    <location>
        <begin position="24"/>
        <end position="203"/>
    </location>
</feature>
<keyword evidence="4" id="KW-0732">Signal</keyword>
<dbReference type="GO" id="GO:0006457">
    <property type="term" value="P:protein folding"/>
    <property type="evidence" value="ECO:0007669"/>
    <property type="project" value="InterPro"/>
</dbReference>
<dbReference type="InterPro" id="IPR029000">
    <property type="entry name" value="Cyclophilin-like_dom_sf"/>
</dbReference>
<sequence length="203" mass="23148">MLRTMFIAIFVSFFVSTSTSIFAKDKDDGSNIQPDNYYPRVKMVTSMGDIIVELDRSRAPITVNNFLRYVDKRSYEDTIFHRIVPDFVVQGGGYDTQFIEKPAFGKIFNESGNGLKNVMYNITMARQKDPHSATRQFFFNMSNNDSLDPGRDWGYTAFGSVVEGYEVLDKMVAVKTDFDPKYGWSDVPVEQVILIKVMVLPPV</sequence>
<dbReference type="SUPFAM" id="SSF50891">
    <property type="entry name" value="Cyclophilin-like"/>
    <property type="match status" value="1"/>
</dbReference>
<evidence type="ECO:0000256" key="4">
    <source>
        <dbReference type="RuleBase" id="RU363019"/>
    </source>
</evidence>
<dbReference type="AlphaFoldDB" id="K7A5C2"/>
<dbReference type="EC" id="5.2.1.8" evidence="4"/>
<dbReference type="KEGG" id="gps:C427_0475"/>
<protein>
    <recommendedName>
        <fullName evidence="4">Peptidyl-prolyl cis-trans isomerase</fullName>
        <shortName evidence="4">PPIase</shortName>
        <ecNumber evidence="4">5.2.1.8</ecNumber>
    </recommendedName>
</protein>
<evidence type="ECO:0000259" key="5">
    <source>
        <dbReference type="PROSITE" id="PS50072"/>
    </source>
</evidence>
<dbReference type="eggNOG" id="COG0652">
    <property type="taxonomic scope" value="Bacteria"/>
</dbReference>
<dbReference type="InterPro" id="IPR020892">
    <property type="entry name" value="Cyclophilin-type_PPIase_CS"/>
</dbReference>
<keyword evidence="2 4" id="KW-0697">Rotamase</keyword>
<keyword evidence="3 4" id="KW-0413">Isomerase</keyword>
<evidence type="ECO:0000256" key="1">
    <source>
        <dbReference type="ARBA" id="ARBA00007365"/>
    </source>
</evidence>
<dbReference type="Pfam" id="PF00160">
    <property type="entry name" value="Pro_isomerase"/>
    <property type="match status" value="1"/>
</dbReference>
<evidence type="ECO:0000256" key="2">
    <source>
        <dbReference type="ARBA" id="ARBA00023110"/>
    </source>
</evidence>
<dbReference type="EMBL" id="CP003837">
    <property type="protein sequence ID" value="AGH42585.1"/>
    <property type="molecule type" value="Genomic_DNA"/>
</dbReference>
<name>K7A5C2_9ALTE</name>
<dbReference type="Gene3D" id="2.40.100.10">
    <property type="entry name" value="Cyclophilin-like"/>
    <property type="match status" value="1"/>
</dbReference>
<keyword evidence="7" id="KW-1185">Reference proteome</keyword>
<feature type="signal peptide" evidence="4">
    <location>
        <begin position="1"/>
        <end position="23"/>
    </location>
</feature>
<dbReference type="RefSeq" id="WP_007635132.1">
    <property type="nucleotide sequence ID" value="NC_020514.1"/>
</dbReference>
<dbReference type="STRING" id="1129794.C427_0475"/>
<comment type="catalytic activity">
    <reaction evidence="4">
        <text>[protein]-peptidylproline (omega=180) = [protein]-peptidylproline (omega=0)</text>
        <dbReference type="Rhea" id="RHEA:16237"/>
        <dbReference type="Rhea" id="RHEA-COMP:10747"/>
        <dbReference type="Rhea" id="RHEA-COMP:10748"/>
        <dbReference type="ChEBI" id="CHEBI:83833"/>
        <dbReference type="ChEBI" id="CHEBI:83834"/>
        <dbReference type="EC" id="5.2.1.8"/>
    </reaction>
</comment>
<dbReference type="Proteomes" id="UP000011864">
    <property type="component" value="Chromosome"/>
</dbReference>
<gene>
    <name evidence="6" type="ORF">C427_0475</name>
</gene>
<dbReference type="PRINTS" id="PR00153">
    <property type="entry name" value="CSAPPISMRASE"/>
</dbReference>
<comment type="similarity">
    <text evidence="1 4">Belongs to the cyclophilin-type PPIase family.</text>
</comment>
<evidence type="ECO:0000313" key="7">
    <source>
        <dbReference type="Proteomes" id="UP000011864"/>
    </source>
</evidence>
<dbReference type="PANTHER" id="PTHR43246">
    <property type="entry name" value="PEPTIDYL-PROLYL CIS-TRANS ISOMERASE CYP38, CHLOROPLASTIC"/>
    <property type="match status" value="1"/>
</dbReference>
<reference evidence="6 7" key="1">
    <citation type="journal article" date="2013" name="Genome Announc.">
        <title>Complete Genome Sequence of Glaciecola psychrophila Strain 170T.</title>
        <authorList>
            <person name="Yin J."/>
            <person name="Chen J."/>
            <person name="Liu G."/>
            <person name="Yu Y."/>
            <person name="Song L."/>
            <person name="Wang X."/>
            <person name="Qu X."/>
        </authorList>
    </citation>
    <scope>NUCLEOTIDE SEQUENCE [LARGE SCALE GENOMIC DNA]</scope>
    <source>
        <strain evidence="6 7">170</strain>
    </source>
</reference>
<dbReference type="PROSITE" id="PS50072">
    <property type="entry name" value="CSA_PPIASE_2"/>
    <property type="match status" value="1"/>
</dbReference>
<organism evidence="6 7">
    <name type="scientific">Paraglaciecola psychrophila 170</name>
    <dbReference type="NCBI Taxonomy" id="1129794"/>
    <lineage>
        <taxon>Bacteria</taxon>
        <taxon>Pseudomonadati</taxon>
        <taxon>Pseudomonadota</taxon>
        <taxon>Gammaproteobacteria</taxon>
        <taxon>Alteromonadales</taxon>
        <taxon>Alteromonadaceae</taxon>
        <taxon>Paraglaciecola</taxon>
    </lineage>
</organism>
<dbReference type="InterPro" id="IPR044665">
    <property type="entry name" value="E_coli_cyclophilin_A-like"/>
</dbReference>
<proteinExistence type="inferred from homology"/>
<dbReference type="GO" id="GO:0003755">
    <property type="term" value="F:peptidyl-prolyl cis-trans isomerase activity"/>
    <property type="evidence" value="ECO:0007669"/>
    <property type="project" value="UniProtKB-UniRule"/>
</dbReference>
<dbReference type="InterPro" id="IPR002130">
    <property type="entry name" value="Cyclophilin-type_PPIase_dom"/>
</dbReference>
<evidence type="ECO:0000256" key="3">
    <source>
        <dbReference type="ARBA" id="ARBA00023235"/>
    </source>
</evidence>
<comment type="function">
    <text evidence="4">PPIases accelerate the folding of proteins. It catalyzes the cis-trans isomerization of proline imidic peptide bonds in oligopeptides.</text>
</comment>